<dbReference type="RefSeq" id="WP_344249482.1">
    <property type="nucleotide sequence ID" value="NZ_BAAAPM010000008.1"/>
</dbReference>
<sequence length="267" mass="27197">MTLVDTIAAIVRHELAAVRTTELGVVQAVHPHSDGSDDDNYGVDVRLKNSGLELKRVPVATGHVGTVTIPNVGDLVLLAFDHGDVGSPVVVGRLYDDEDRPPLSTTDETVFRSPLAAPDDESVLAAVRNHRDADPPREVVIELPPKITVRIVDGSVTATAGKTELVLDQSGSSGGTVTVRSGSTTLVMDQDGDVAVESAGAVTMRAAGDLALEAGGSLALTAATGLTAKAGTTATLEGQVGATLKAGASATVQGSFVSVKGQTSFSP</sequence>
<dbReference type="Gene3D" id="2.40.50.230">
    <property type="entry name" value="Gp5 N-terminal domain"/>
    <property type="match status" value="1"/>
</dbReference>
<dbReference type="SUPFAM" id="SSF69255">
    <property type="entry name" value="gp5 N-terminal domain-like"/>
    <property type="match status" value="1"/>
</dbReference>
<comment type="caution">
    <text evidence="2">The sequence shown here is derived from an EMBL/GenBank/DDBJ whole genome shotgun (WGS) entry which is preliminary data.</text>
</comment>
<proteinExistence type="predicted"/>
<dbReference type="Pfam" id="PF04717">
    <property type="entry name" value="Phage_base_V"/>
    <property type="match status" value="1"/>
</dbReference>
<organism evidence="2 3">
    <name type="scientific">Isoptericola hypogeus</name>
    <dbReference type="NCBI Taxonomy" id="300179"/>
    <lineage>
        <taxon>Bacteria</taxon>
        <taxon>Bacillati</taxon>
        <taxon>Actinomycetota</taxon>
        <taxon>Actinomycetes</taxon>
        <taxon>Micrococcales</taxon>
        <taxon>Promicromonosporaceae</taxon>
        <taxon>Isoptericola</taxon>
    </lineage>
</organism>
<accession>A0ABP4VS10</accession>
<dbReference type="InterPro" id="IPR037026">
    <property type="entry name" value="Vgr_OB-fold_dom_sf"/>
</dbReference>
<reference evidence="3" key="1">
    <citation type="journal article" date="2019" name="Int. J. Syst. Evol. Microbiol.">
        <title>The Global Catalogue of Microorganisms (GCM) 10K type strain sequencing project: providing services to taxonomists for standard genome sequencing and annotation.</title>
        <authorList>
            <consortium name="The Broad Institute Genomics Platform"/>
            <consortium name="The Broad Institute Genome Sequencing Center for Infectious Disease"/>
            <person name="Wu L."/>
            <person name="Ma J."/>
        </authorList>
    </citation>
    <scope>NUCLEOTIDE SEQUENCE [LARGE SCALE GENOMIC DNA]</scope>
    <source>
        <strain evidence="3">JCM 15589</strain>
    </source>
</reference>
<dbReference type="EMBL" id="BAAAPM010000008">
    <property type="protein sequence ID" value="GAA1733633.1"/>
    <property type="molecule type" value="Genomic_DNA"/>
</dbReference>
<dbReference type="InterPro" id="IPR006531">
    <property type="entry name" value="Gp5/Vgr_OB"/>
</dbReference>
<dbReference type="SUPFAM" id="SSF69349">
    <property type="entry name" value="Phage fibre proteins"/>
    <property type="match status" value="1"/>
</dbReference>
<name>A0ABP4VS10_9MICO</name>
<feature type="domain" description="Gp5/Type VI secretion system Vgr protein OB-fold" evidence="1">
    <location>
        <begin position="58"/>
        <end position="95"/>
    </location>
</feature>
<keyword evidence="3" id="KW-1185">Reference proteome</keyword>
<evidence type="ECO:0000313" key="2">
    <source>
        <dbReference type="EMBL" id="GAA1733633.1"/>
    </source>
</evidence>
<protein>
    <submittedName>
        <fullName evidence="2">Phage baseplate assembly protein V</fullName>
    </submittedName>
</protein>
<evidence type="ECO:0000313" key="3">
    <source>
        <dbReference type="Proteomes" id="UP001501138"/>
    </source>
</evidence>
<gene>
    <name evidence="2" type="ORF">GCM10009809_31260</name>
</gene>
<evidence type="ECO:0000259" key="1">
    <source>
        <dbReference type="Pfam" id="PF04717"/>
    </source>
</evidence>
<dbReference type="Proteomes" id="UP001501138">
    <property type="component" value="Unassembled WGS sequence"/>
</dbReference>